<dbReference type="RefSeq" id="XP_016607410.1">
    <property type="nucleotide sequence ID" value="XM_016753825.1"/>
</dbReference>
<dbReference type="Pfam" id="PF09118">
    <property type="entry name" value="GO-like_E_set"/>
    <property type="match status" value="1"/>
</dbReference>
<dbReference type="PANTHER" id="PTHR32208">
    <property type="entry name" value="SECRETED PROTEIN-RELATED"/>
    <property type="match status" value="1"/>
</dbReference>
<dbReference type="InterPro" id="IPR014756">
    <property type="entry name" value="Ig_E-set"/>
</dbReference>
<protein>
    <recommendedName>
        <fullName evidence="8">Galactose oxidase-like Early set domain-containing protein</fullName>
    </recommendedName>
</protein>
<proteinExistence type="predicted"/>
<feature type="signal peptide" evidence="3">
    <location>
        <begin position="1"/>
        <end position="24"/>
    </location>
</feature>
<feature type="domain" description="Glyoxal oxidase N-terminal" evidence="4">
    <location>
        <begin position="112"/>
        <end position="507"/>
    </location>
</feature>
<name>A0A0L0HCZ0_SPIPD</name>
<feature type="chain" id="PRO_5005539723" description="Galactose oxidase-like Early set domain-containing protein" evidence="3">
    <location>
        <begin position="25"/>
        <end position="668"/>
    </location>
</feature>
<reference evidence="6 7" key="1">
    <citation type="submission" date="2009-08" db="EMBL/GenBank/DDBJ databases">
        <title>The Genome Sequence of Spizellomyces punctatus strain DAOM BR117.</title>
        <authorList>
            <consortium name="The Broad Institute Genome Sequencing Platform"/>
            <person name="Russ C."/>
            <person name="Cuomo C."/>
            <person name="Shea T."/>
            <person name="Young S.K."/>
            <person name="Zeng Q."/>
            <person name="Koehrsen M."/>
            <person name="Haas B."/>
            <person name="Borodovsky M."/>
            <person name="Guigo R."/>
            <person name="Alvarado L."/>
            <person name="Berlin A."/>
            <person name="Bochicchio J."/>
            <person name="Borenstein D."/>
            <person name="Chapman S."/>
            <person name="Chen Z."/>
            <person name="Engels R."/>
            <person name="Freedman E."/>
            <person name="Gellesch M."/>
            <person name="Goldberg J."/>
            <person name="Griggs A."/>
            <person name="Gujja S."/>
            <person name="Heiman D."/>
            <person name="Hepburn T."/>
            <person name="Howarth C."/>
            <person name="Jen D."/>
            <person name="Larson L."/>
            <person name="Lewis B."/>
            <person name="Mehta T."/>
            <person name="Park D."/>
            <person name="Pearson M."/>
            <person name="Roberts A."/>
            <person name="Saif S."/>
            <person name="Shenoy N."/>
            <person name="Sisk P."/>
            <person name="Stolte C."/>
            <person name="Sykes S."/>
            <person name="Thomson T."/>
            <person name="Walk T."/>
            <person name="White J."/>
            <person name="Yandava C."/>
            <person name="Burger G."/>
            <person name="Gray M.W."/>
            <person name="Holland P.W.H."/>
            <person name="King N."/>
            <person name="Lang F.B.F."/>
            <person name="Roger A.J."/>
            <person name="Ruiz-Trillo I."/>
            <person name="Lander E."/>
            <person name="Nusbaum C."/>
        </authorList>
    </citation>
    <scope>NUCLEOTIDE SEQUENCE [LARGE SCALE GENOMIC DNA]</scope>
    <source>
        <strain evidence="6 7">DAOM BR117</strain>
    </source>
</reference>
<dbReference type="AlphaFoldDB" id="A0A0L0HCZ0"/>
<keyword evidence="1 3" id="KW-0732">Signal</keyword>
<dbReference type="InterPro" id="IPR037293">
    <property type="entry name" value="Gal_Oxidase_central_sf"/>
</dbReference>
<dbReference type="OMA" id="REDCSAH"/>
<dbReference type="CDD" id="cd02851">
    <property type="entry name" value="E_set_GO_C"/>
    <property type="match status" value="1"/>
</dbReference>
<dbReference type="Pfam" id="PF07250">
    <property type="entry name" value="Glyoxal_oxid_N"/>
    <property type="match status" value="1"/>
</dbReference>
<dbReference type="OrthoDB" id="2019572at2759"/>
<dbReference type="Gene3D" id="2.130.10.80">
    <property type="entry name" value="Galactose oxidase/kelch, beta-propeller"/>
    <property type="match status" value="1"/>
</dbReference>
<evidence type="ECO:0000313" key="6">
    <source>
        <dbReference type="EMBL" id="KNC99370.1"/>
    </source>
</evidence>
<accession>A0A0L0HCZ0</accession>
<feature type="domain" description="Galactose oxidase-like Early set" evidence="5">
    <location>
        <begin position="523"/>
        <end position="604"/>
    </location>
</feature>
<dbReference type="Gene3D" id="2.60.40.10">
    <property type="entry name" value="Immunoglobulins"/>
    <property type="match status" value="1"/>
</dbReference>
<dbReference type="SUPFAM" id="SSF50965">
    <property type="entry name" value="Galactose oxidase, central domain"/>
    <property type="match status" value="1"/>
</dbReference>
<evidence type="ECO:0000256" key="2">
    <source>
        <dbReference type="SAM" id="MobiDB-lite"/>
    </source>
</evidence>
<feature type="region of interest" description="Disordered" evidence="2">
    <location>
        <begin position="624"/>
        <end position="643"/>
    </location>
</feature>
<gene>
    <name evidence="6" type="ORF">SPPG_05615</name>
</gene>
<dbReference type="InterPro" id="IPR009880">
    <property type="entry name" value="Glyoxal_oxidase_N"/>
</dbReference>
<evidence type="ECO:0000256" key="1">
    <source>
        <dbReference type="ARBA" id="ARBA00022729"/>
    </source>
</evidence>
<dbReference type="SUPFAM" id="SSF81296">
    <property type="entry name" value="E set domains"/>
    <property type="match status" value="1"/>
</dbReference>
<evidence type="ECO:0000259" key="4">
    <source>
        <dbReference type="Pfam" id="PF07250"/>
    </source>
</evidence>
<dbReference type="eggNOG" id="ENOG502QPS4">
    <property type="taxonomic scope" value="Eukaryota"/>
</dbReference>
<dbReference type="Proteomes" id="UP000053201">
    <property type="component" value="Unassembled WGS sequence"/>
</dbReference>
<keyword evidence="7" id="KW-1185">Reference proteome</keyword>
<evidence type="ECO:0000313" key="7">
    <source>
        <dbReference type="Proteomes" id="UP000053201"/>
    </source>
</evidence>
<dbReference type="PANTHER" id="PTHR32208:SF21">
    <property type="entry name" value="LOW QUALITY PROTEIN: ALDEHYDE OXIDASE GLOX-LIKE"/>
    <property type="match status" value="1"/>
</dbReference>
<dbReference type="InterPro" id="IPR013783">
    <property type="entry name" value="Ig-like_fold"/>
</dbReference>
<dbReference type="InterPro" id="IPR015202">
    <property type="entry name" value="GO-like_E_set"/>
</dbReference>
<dbReference type="InParanoid" id="A0A0L0HCZ0"/>
<sequence>MTRRTFLMASAVAAFSTLSPMALAQQAVDPAVGGAFQVISQNTGVAAVHMALLPNDKLLLSERFHEIPSDWRRFNADGTPNLAWNGDLAQALWAESSPIYQPNKNLGDFFTDACEFDITNDKFEMKNYAFDTQQGYSFCNGASQLADGTILIAGGDQKWNMPFKGKNYTSDGRRDVRIYNNGVLTKVGEMPLDTRANKTGGDYSGRWYPTVITLPDERAMILGGHKVYFKPTDPLVNNPTYEIFPAPTPKNLTAPVNVNVLAETFPINMYPISYVLPQSGQVFTLAGNRSATINYANGGETPGPSLPEDNVYPRSFPFAGTNWMNPLTKANGYKATVWVCGGTNRTATPDGWDNANFTRHWWDNCSNCAATARCYHTNPEDTGATWVPEDMPIARSQPQAINLADGKVGIFGGSGIGHQGGDAGVGYMAREPTNKAVIFDPTLPVGNPKRWVVGAEATVPRLYHGTSVLRTDGSVVFAGSDEQNYSGENQRRTDPYELRAEVYRPPYFAIPNRLSLDLASVVPKAGYGQSILVPLTTPAGAKIAAVHFIRYGTSTHTLNIDQRLVELEILKWGKDKVLVKTPANANIAPPGNWMLFAVDNRGAPVVQAATINLRAANAAADATWNEADTVTPEPKPSGSKDANSGAMGVKGVLWAVVSAVVGGVVAFW</sequence>
<dbReference type="GeneID" id="27688978"/>
<evidence type="ECO:0000259" key="5">
    <source>
        <dbReference type="Pfam" id="PF09118"/>
    </source>
</evidence>
<evidence type="ECO:0008006" key="8">
    <source>
        <dbReference type="Google" id="ProtNLM"/>
    </source>
</evidence>
<evidence type="ECO:0000256" key="3">
    <source>
        <dbReference type="SAM" id="SignalP"/>
    </source>
</evidence>
<dbReference type="EMBL" id="KQ257458">
    <property type="protein sequence ID" value="KNC99370.1"/>
    <property type="molecule type" value="Genomic_DNA"/>
</dbReference>
<organism evidence="6 7">
    <name type="scientific">Spizellomyces punctatus (strain DAOM BR117)</name>
    <dbReference type="NCBI Taxonomy" id="645134"/>
    <lineage>
        <taxon>Eukaryota</taxon>
        <taxon>Fungi</taxon>
        <taxon>Fungi incertae sedis</taxon>
        <taxon>Chytridiomycota</taxon>
        <taxon>Chytridiomycota incertae sedis</taxon>
        <taxon>Chytridiomycetes</taxon>
        <taxon>Spizellomycetales</taxon>
        <taxon>Spizellomycetaceae</taxon>
        <taxon>Spizellomyces</taxon>
    </lineage>
</organism>
<dbReference type="STRING" id="645134.A0A0L0HCZ0"/>
<dbReference type="InterPro" id="IPR011043">
    <property type="entry name" value="Gal_Oxase/kelch_b-propeller"/>
</dbReference>
<dbReference type="VEuPathDB" id="FungiDB:SPPG_05615"/>